<evidence type="ECO:0000256" key="4">
    <source>
        <dbReference type="ARBA" id="ARBA00022741"/>
    </source>
</evidence>
<organism evidence="12 13">
    <name type="scientific">Clostridium sulfidigenes</name>
    <dbReference type="NCBI Taxonomy" id="318464"/>
    <lineage>
        <taxon>Bacteria</taxon>
        <taxon>Bacillati</taxon>
        <taxon>Bacillota</taxon>
        <taxon>Clostridia</taxon>
        <taxon>Eubacteriales</taxon>
        <taxon>Clostridiaceae</taxon>
        <taxon>Clostridium</taxon>
    </lineage>
</organism>
<comment type="function">
    <text evidence="10">Component of the acetyl coenzyme A carboxylase (ACC) complex. First, biotin carboxylase catalyzes the carboxylation of biotin on its carrier protein (BCCP) and then the CO(2) group is transferred by the carboxyltransferase to acetyl-CoA to form malonyl-CoA.</text>
</comment>
<reference evidence="12 13" key="1">
    <citation type="submission" date="2014-07" db="EMBL/GenBank/DDBJ databases">
        <title>Draft genome of Clostridium sulfidigenes 113A isolated from sediments associated with methane hydrate from Krishna Godavari basin.</title>
        <authorList>
            <person name="Honkalas V.S."/>
            <person name="Dabir A.P."/>
            <person name="Arora P."/>
            <person name="Dhakephalkar P.K."/>
        </authorList>
    </citation>
    <scope>NUCLEOTIDE SEQUENCE [LARGE SCALE GENOMIC DNA]</scope>
    <source>
        <strain evidence="12 13">113A</strain>
    </source>
</reference>
<gene>
    <name evidence="10" type="primary">accA</name>
    <name evidence="12" type="ORF">IO99_14850</name>
</gene>
<evidence type="ECO:0000256" key="8">
    <source>
        <dbReference type="ARBA" id="ARBA00023160"/>
    </source>
</evidence>
<dbReference type="HAMAP" id="MF_00823">
    <property type="entry name" value="AcetylCoA_CT_alpha"/>
    <property type="match status" value="1"/>
</dbReference>
<keyword evidence="2 10" id="KW-0444">Lipid biosynthesis</keyword>
<evidence type="ECO:0000256" key="10">
    <source>
        <dbReference type="HAMAP-Rule" id="MF_00823"/>
    </source>
</evidence>
<dbReference type="GO" id="GO:0016743">
    <property type="term" value="F:carboxyl- or carbamoyltransferase activity"/>
    <property type="evidence" value="ECO:0007669"/>
    <property type="project" value="UniProtKB-UniRule"/>
</dbReference>
<keyword evidence="6 10" id="KW-0067">ATP-binding</keyword>
<evidence type="ECO:0000256" key="1">
    <source>
        <dbReference type="ARBA" id="ARBA00004956"/>
    </source>
</evidence>
<comment type="subcellular location">
    <subcellularLocation>
        <location evidence="10">Cytoplasm</location>
    </subcellularLocation>
</comment>
<comment type="caution">
    <text evidence="12">The sequence shown here is derived from an EMBL/GenBank/DDBJ whole genome shotgun (WGS) entry which is preliminary data.</text>
</comment>
<keyword evidence="8 10" id="KW-0275">Fatty acid biosynthesis</keyword>
<dbReference type="Gene3D" id="3.90.226.10">
    <property type="entry name" value="2-enoyl-CoA Hydratase, Chain A, domain 1"/>
    <property type="match status" value="1"/>
</dbReference>
<dbReference type="InterPro" id="IPR029045">
    <property type="entry name" value="ClpP/crotonase-like_dom_sf"/>
</dbReference>
<comment type="similarity">
    <text evidence="10">Belongs to the AccA family.</text>
</comment>
<name>A0A084J8X0_9CLOT</name>
<comment type="catalytic activity">
    <reaction evidence="9 10">
        <text>N(6)-carboxybiotinyl-L-lysyl-[protein] + acetyl-CoA = N(6)-biotinyl-L-lysyl-[protein] + malonyl-CoA</text>
        <dbReference type="Rhea" id="RHEA:54728"/>
        <dbReference type="Rhea" id="RHEA-COMP:10505"/>
        <dbReference type="Rhea" id="RHEA-COMP:10506"/>
        <dbReference type="ChEBI" id="CHEBI:57288"/>
        <dbReference type="ChEBI" id="CHEBI:57384"/>
        <dbReference type="ChEBI" id="CHEBI:83144"/>
        <dbReference type="ChEBI" id="CHEBI:83145"/>
        <dbReference type="EC" id="2.1.3.15"/>
    </reaction>
</comment>
<accession>A0A084J8X0</accession>
<evidence type="ECO:0000313" key="13">
    <source>
        <dbReference type="Proteomes" id="UP000028542"/>
    </source>
</evidence>
<evidence type="ECO:0000256" key="9">
    <source>
        <dbReference type="ARBA" id="ARBA00049152"/>
    </source>
</evidence>
<dbReference type="STRING" id="318464.IO99_14850"/>
<protein>
    <recommendedName>
        <fullName evidence="10">Acetyl-coenzyme A carboxylase carboxyl transferase subunit alpha</fullName>
        <shortName evidence="10">ACCase subunit alpha</shortName>
        <shortName evidence="10">Acetyl-CoA carboxylase carboxyltransferase subunit alpha</shortName>
        <ecNumber evidence="10">2.1.3.15</ecNumber>
    </recommendedName>
</protein>
<dbReference type="Pfam" id="PF03255">
    <property type="entry name" value="ACCA"/>
    <property type="match status" value="1"/>
</dbReference>
<feature type="domain" description="CoA carboxyltransferase C-terminal" evidence="11">
    <location>
        <begin position="1"/>
        <end position="243"/>
    </location>
</feature>
<dbReference type="PROSITE" id="PS50989">
    <property type="entry name" value="COA_CT_CTER"/>
    <property type="match status" value="1"/>
</dbReference>
<dbReference type="UniPathway" id="UPA00655">
    <property type="reaction ID" value="UER00711"/>
</dbReference>
<keyword evidence="4 10" id="KW-0547">Nucleotide-binding</keyword>
<evidence type="ECO:0000259" key="11">
    <source>
        <dbReference type="PROSITE" id="PS50989"/>
    </source>
</evidence>
<dbReference type="GO" id="GO:0005524">
    <property type="term" value="F:ATP binding"/>
    <property type="evidence" value="ECO:0007669"/>
    <property type="project" value="UniProtKB-KW"/>
</dbReference>
<keyword evidence="10" id="KW-0963">Cytoplasm</keyword>
<keyword evidence="7 10" id="KW-0443">Lipid metabolism</keyword>
<dbReference type="SUPFAM" id="SSF52096">
    <property type="entry name" value="ClpP/crotonase"/>
    <property type="match status" value="1"/>
</dbReference>
<comment type="pathway">
    <text evidence="1 10">Lipid metabolism; malonyl-CoA biosynthesis; malonyl-CoA from acetyl-CoA: step 1/1.</text>
</comment>
<dbReference type="EC" id="2.1.3.15" evidence="10"/>
<evidence type="ECO:0000256" key="6">
    <source>
        <dbReference type="ARBA" id="ARBA00022840"/>
    </source>
</evidence>
<evidence type="ECO:0000256" key="5">
    <source>
        <dbReference type="ARBA" id="ARBA00022832"/>
    </source>
</evidence>
<dbReference type="GO" id="GO:2001295">
    <property type="term" value="P:malonyl-CoA biosynthetic process"/>
    <property type="evidence" value="ECO:0007669"/>
    <property type="project" value="UniProtKB-UniRule"/>
</dbReference>
<dbReference type="InterPro" id="IPR001095">
    <property type="entry name" value="Acetyl_CoA_COase_a_su"/>
</dbReference>
<dbReference type="GO" id="GO:0003989">
    <property type="term" value="F:acetyl-CoA carboxylase activity"/>
    <property type="evidence" value="ECO:0007669"/>
    <property type="project" value="InterPro"/>
</dbReference>
<dbReference type="PANTHER" id="PTHR42853:SF3">
    <property type="entry name" value="ACETYL-COENZYME A CARBOXYLASE CARBOXYL TRANSFERASE SUBUNIT ALPHA, CHLOROPLASTIC"/>
    <property type="match status" value="1"/>
</dbReference>
<dbReference type="GO" id="GO:0009317">
    <property type="term" value="C:acetyl-CoA carboxylase complex"/>
    <property type="evidence" value="ECO:0007669"/>
    <property type="project" value="InterPro"/>
</dbReference>
<keyword evidence="5 10" id="KW-0276">Fatty acid metabolism</keyword>
<dbReference type="NCBIfam" id="TIGR00513">
    <property type="entry name" value="accA"/>
    <property type="match status" value="1"/>
</dbReference>
<dbReference type="PRINTS" id="PR01069">
    <property type="entry name" value="ACCCTRFRASEA"/>
</dbReference>
<dbReference type="Proteomes" id="UP000028542">
    <property type="component" value="Unassembled WGS sequence"/>
</dbReference>
<keyword evidence="13" id="KW-1185">Reference proteome</keyword>
<evidence type="ECO:0000256" key="2">
    <source>
        <dbReference type="ARBA" id="ARBA00022516"/>
    </source>
</evidence>
<dbReference type="NCBIfam" id="NF004344">
    <property type="entry name" value="PRK05724.1"/>
    <property type="match status" value="1"/>
</dbReference>
<dbReference type="NCBIfam" id="NF041504">
    <property type="entry name" value="AccA_sub"/>
    <property type="match status" value="1"/>
</dbReference>
<dbReference type="GO" id="GO:0006633">
    <property type="term" value="P:fatty acid biosynthetic process"/>
    <property type="evidence" value="ECO:0007669"/>
    <property type="project" value="UniProtKB-KW"/>
</dbReference>
<dbReference type="eggNOG" id="COG0825">
    <property type="taxonomic scope" value="Bacteria"/>
</dbReference>
<dbReference type="InterPro" id="IPR011763">
    <property type="entry name" value="COA_CT_C"/>
</dbReference>
<dbReference type="AlphaFoldDB" id="A0A084J8X0"/>
<dbReference type="EMBL" id="JPMD01000036">
    <property type="protein sequence ID" value="KEZ85404.1"/>
    <property type="molecule type" value="Genomic_DNA"/>
</dbReference>
<proteinExistence type="inferred from homology"/>
<evidence type="ECO:0000256" key="7">
    <source>
        <dbReference type="ARBA" id="ARBA00023098"/>
    </source>
</evidence>
<comment type="subunit">
    <text evidence="10">Acetyl-CoA carboxylase is a heterohexamer composed of biotin carboxyl carrier protein (AccB), biotin carboxylase (AccC) and two subunits each of ACCase subunit alpha (AccA) and ACCase subunit beta (AccD).</text>
</comment>
<dbReference type="RefSeq" id="WP_035134571.1">
    <property type="nucleotide sequence ID" value="NZ_JBQHQR010000014.1"/>
</dbReference>
<keyword evidence="3 10" id="KW-0808">Transferase</keyword>
<dbReference type="PANTHER" id="PTHR42853">
    <property type="entry name" value="ACETYL-COENZYME A CARBOXYLASE CARBOXYL TRANSFERASE SUBUNIT ALPHA"/>
    <property type="match status" value="1"/>
</dbReference>
<evidence type="ECO:0000313" key="12">
    <source>
        <dbReference type="EMBL" id="KEZ85404.1"/>
    </source>
</evidence>
<evidence type="ECO:0000256" key="3">
    <source>
        <dbReference type="ARBA" id="ARBA00022679"/>
    </source>
</evidence>
<sequence length="268" mass="29611">MDNKFSSWEKVSIARSIKRPTALNYINSIFEDFIELKGDRGYGDDSAIVGGIAKFENKSVTVIGIQKGNSTKENIERNFGMPKPEGYRKALRLMLQAEKFKRPVIIFVDTPGAFCGIESEERGIGEAIAKNLMTMSNLKVPIVSMIIGEGGSGGALALAVADEVWMLENSIYSILSPEGFASILYKDVTKAKEAAEIMKITSSDLLGLGVIDRVIKEPKGGAQEDSNKMILSIKANLKEVLERLSKEPVDSLLTKRYYKFRKLGKYIE</sequence>